<evidence type="ECO:0000313" key="2">
    <source>
        <dbReference type="Proteomes" id="UP000031366"/>
    </source>
</evidence>
<keyword evidence="2" id="KW-1185">Reference proteome</keyword>
<evidence type="ECO:0000313" key="1">
    <source>
        <dbReference type="EMBL" id="KIE48039.1"/>
    </source>
</evidence>
<name>A0A0C1U5P2_9CLOT</name>
<protein>
    <submittedName>
        <fullName evidence="1">Uncharacterized protein</fullName>
    </submittedName>
</protein>
<dbReference type="RefSeq" id="WP_052267918.1">
    <property type="nucleotide sequence ID" value="NZ_AYSO01000012.1"/>
</dbReference>
<organism evidence="1 2">
    <name type="scientific">Clostridium argentinense CDC 2741</name>
    <dbReference type="NCBI Taxonomy" id="1418104"/>
    <lineage>
        <taxon>Bacteria</taxon>
        <taxon>Bacillati</taxon>
        <taxon>Bacillota</taxon>
        <taxon>Clostridia</taxon>
        <taxon>Eubacteriales</taxon>
        <taxon>Clostridiaceae</taxon>
        <taxon>Clostridium</taxon>
    </lineage>
</organism>
<dbReference type="OrthoDB" id="3333873at2"/>
<dbReference type="EMBL" id="AYSO01000012">
    <property type="protein sequence ID" value="KIE48039.1"/>
    <property type="molecule type" value="Genomic_DNA"/>
</dbReference>
<comment type="caution">
    <text evidence="1">The sequence shown here is derived from an EMBL/GenBank/DDBJ whole genome shotgun (WGS) entry which is preliminary data.</text>
</comment>
<dbReference type="Proteomes" id="UP000031366">
    <property type="component" value="Unassembled WGS sequence"/>
</dbReference>
<sequence>MKQLHYATGSREIKYTIELLNKHDIKIGELEAEMTGSIRFDSLAEIKRMANLTVKEKQFKDIDLLNDRIRPVFQLKMPDGGYASWNMGVFLISSPTRKESGANILRDLELYDKSLILKEDKFENRYLVSKGTNYVEAVINIINKAGISKVYIKPTNSIVDVDKEYEIGTNKLEVINSLLKEINYTSLWVDEAGVFRADKYLIPTEREADYTYRDNQLSIIETGSIEELDLFSVANKWIVVASNPEKEPLISKYENVSATSPISIPNRGRTIVDYRTVDDIADQVTLDAYTKCIAYEASQVYGEFRFNTAIMPHHSYADLLFIDHKGMGINSKFTEMNWRINIGSGNMEHTCRKVVYI</sequence>
<accession>A0A0C1U5P2</accession>
<dbReference type="STRING" id="29341.RSJ17_12265"/>
<dbReference type="AlphaFoldDB" id="A0A0C1U5P2"/>
<proteinExistence type="predicted"/>
<gene>
    <name evidence="1" type="ORF">U732_3774</name>
</gene>
<reference evidence="1 2" key="1">
    <citation type="journal article" date="2015" name="Infect. Genet. Evol.">
        <title>Genomic sequences of six botulinum neurotoxin-producing strains representing three clostridial species illustrate the mobility and diversity of botulinum neurotoxin genes.</title>
        <authorList>
            <person name="Smith T.J."/>
            <person name="Hill K.K."/>
            <person name="Xie G."/>
            <person name="Foley B.T."/>
            <person name="Williamson C.H."/>
            <person name="Foster J.T."/>
            <person name="Johnson S.L."/>
            <person name="Chertkov O."/>
            <person name="Teshima H."/>
            <person name="Gibbons H.S."/>
            <person name="Johnsky L.A."/>
            <person name="Karavis M.A."/>
            <person name="Smith L.A."/>
        </authorList>
    </citation>
    <scope>NUCLEOTIDE SEQUENCE [LARGE SCALE GENOMIC DNA]</scope>
    <source>
        <strain evidence="1 2">CDC 2741</strain>
    </source>
</reference>